<dbReference type="Proteomes" id="UP000326877">
    <property type="component" value="Unassembled WGS sequence"/>
</dbReference>
<gene>
    <name evidence="1" type="ORF">BDV23DRAFT_143175</name>
</gene>
<name>A0A5N7CRS9_PETAA</name>
<accession>A0A5N7CRS9</accession>
<proteinExistence type="predicted"/>
<dbReference type="AlphaFoldDB" id="A0A5N7CRS9"/>
<evidence type="ECO:0000313" key="1">
    <source>
        <dbReference type="EMBL" id="KAE8396619.1"/>
    </source>
</evidence>
<dbReference type="EMBL" id="ML735214">
    <property type="protein sequence ID" value="KAE8396619.1"/>
    <property type="molecule type" value="Genomic_DNA"/>
</dbReference>
<reference evidence="1" key="1">
    <citation type="submission" date="2019-04" db="EMBL/GenBank/DDBJ databases">
        <title>Friends and foes A comparative genomics studyof 23 Aspergillus species from section Flavi.</title>
        <authorList>
            <consortium name="DOE Joint Genome Institute"/>
            <person name="Kjaerbolling I."/>
            <person name="Vesth T."/>
            <person name="Frisvad J.C."/>
            <person name="Nybo J.L."/>
            <person name="Theobald S."/>
            <person name="Kildgaard S."/>
            <person name="Isbrandt T."/>
            <person name="Kuo A."/>
            <person name="Sato A."/>
            <person name="Lyhne E.K."/>
            <person name="Kogle M.E."/>
            <person name="Wiebenga A."/>
            <person name="Kun R.S."/>
            <person name="Lubbers R.J."/>
            <person name="Makela M.R."/>
            <person name="Barry K."/>
            <person name="Chovatia M."/>
            <person name="Clum A."/>
            <person name="Daum C."/>
            <person name="Haridas S."/>
            <person name="He G."/>
            <person name="LaButti K."/>
            <person name="Lipzen A."/>
            <person name="Mondo S."/>
            <person name="Riley R."/>
            <person name="Salamov A."/>
            <person name="Simmons B.A."/>
            <person name="Magnuson J.K."/>
            <person name="Henrissat B."/>
            <person name="Mortensen U.H."/>
            <person name="Larsen T.O."/>
            <person name="Devries R.P."/>
            <person name="Grigoriev I.V."/>
            <person name="Machida M."/>
            <person name="Baker S.E."/>
            <person name="Andersen M.R."/>
        </authorList>
    </citation>
    <scope>NUCLEOTIDE SEQUENCE [LARGE SCALE GENOMIC DNA]</scope>
    <source>
        <strain evidence="1">IBT 14317</strain>
    </source>
</reference>
<sequence length="52" mass="6048">MNWPRNASDAKECILLPQLGLSIGYFLKDMVWSKYRASRRQRSSSFKPTSPE</sequence>
<organism evidence="1">
    <name type="scientific">Petromyces alliaceus</name>
    <name type="common">Aspergillus alliaceus</name>
    <dbReference type="NCBI Taxonomy" id="209559"/>
    <lineage>
        <taxon>Eukaryota</taxon>
        <taxon>Fungi</taxon>
        <taxon>Dikarya</taxon>
        <taxon>Ascomycota</taxon>
        <taxon>Pezizomycotina</taxon>
        <taxon>Eurotiomycetes</taxon>
        <taxon>Eurotiomycetidae</taxon>
        <taxon>Eurotiales</taxon>
        <taxon>Aspergillaceae</taxon>
        <taxon>Aspergillus</taxon>
        <taxon>Aspergillus subgen. Circumdati</taxon>
    </lineage>
</organism>
<protein>
    <submittedName>
        <fullName evidence="1">Uncharacterized protein</fullName>
    </submittedName>
</protein>